<reference evidence="1 2" key="1">
    <citation type="submission" date="2023-03" db="EMBL/GenBank/DDBJ databases">
        <authorList>
            <person name="Pearce D."/>
        </authorList>
    </citation>
    <scope>NUCLEOTIDE SEQUENCE [LARGE SCALE GENOMIC DNA]</scope>
    <source>
        <strain evidence="1">Msz</strain>
    </source>
</reference>
<dbReference type="EMBL" id="OX458333">
    <property type="protein sequence ID" value="CAI8761662.1"/>
    <property type="molecule type" value="Genomic_DNA"/>
</dbReference>
<evidence type="ECO:0000313" key="2">
    <source>
        <dbReference type="Proteomes" id="UP001162030"/>
    </source>
</evidence>
<sequence length="91" mass="10355">MICLNLSLDRRYWLAIRYNGSRFPECSGVGIFHAQIAFRRASEPRRDYLLLAHLIRVGFLLAEISNIHDTARLGATFSDLETEGNDGDQKT</sequence>
<organism evidence="1 2">
    <name type="scientific">Methylocaldum szegediense</name>
    <dbReference type="NCBI Taxonomy" id="73780"/>
    <lineage>
        <taxon>Bacteria</taxon>
        <taxon>Pseudomonadati</taxon>
        <taxon>Pseudomonadota</taxon>
        <taxon>Gammaproteobacteria</taxon>
        <taxon>Methylococcales</taxon>
        <taxon>Methylococcaceae</taxon>
        <taxon>Methylocaldum</taxon>
    </lineage>
</organism>
<name>A0ABN8X1V2_9GAMM</name>
<proteinExistence type="predicted"/>
<evidence type="ECO:0000313" key="1">
    <source>
        <dbReference type="EMBL" id="CAI8761662.1"/>
    </source>
</evidence>
<dbReference type="Proteomes" id="UP001162030">
    <property type="component" value="Chromosome"/>
</dbReference>
<protein>
    <submittedName>
        <fullName evidence="1">Uncharacterized protein</fullName>
    </submittedName>
</protein>
<accession>A0ABN8X1V2</accession>
<keyword evidence="2" id="KW-1185">Reference proteome</keyword>
<gene>
    <name evidence="1" type="ORF">MSZNOR_0856</name>
</gene>